<organism evidence="1 2">
    <name type="scientific">Coleofasciculus chthonoplastes PCC 7420</name>
    <dbReference type="NCBI Taxonomy" id="118168"/>
    <lineage>
        <taxon>Bacteria</taxon>
        <taxon>Bacillati</taxon>
        <taxon>Cyanobacteriota</taxon>
        <taxon>Cyanophyceae</taxon>
        <taxon>Coleofasciculales</taxon>
        <taxon>Coleofasciculaceae</taxon>
        <taxon>Coleofasciculus</taxon>
    </lineage>
</organism>
<gene>
    <name evidence="1" type="ORF">MC7420_2050</name>
</gene>
<dbReference type="HOGENOM" id="CLU_3402926_0_0_3"/>
<dbReference type="AlphaFoldDB" id="B4VSJ1"/>
<dbReference type="EMBL" id="DS989850">
    <property type="protein sequence ID" value="EDX75046.1"/>
    <property type="molecule type" value="Genomic_DNA"/>
</dbReference>
<reference evidence="1 2" key="1">
    <citation type="submission" date="2008-07" db="EMBL/GenBank/DDBJ databases">
        <authorList>
            <person name="Tandeau de Marsac N."/>
            <person name="Ferriera S."/>
            <person name="Johnson J."/>
            <person name="Kravitz S."/>
            <person name="Beeson K."/>
            <person name="Sutton G."/>
            <person name="Rogers Y.-H."/>
            <person name="Friedman R."/>
            <person name="Frazier M."/>
            <person name="Venter J.C."/>
        </authorList>
    </citation>
    <scope>NUCLEOTIDE SEQUENCE [LARGE SCALE GENOMIC DNA]</scope>
    <source>
        <strain evidence="1 2">PCC 7420</strain>
    </source>
</reference>
<evidence type="ECO:0000313" key="2">
    <source>
        <dbReference type="Proteomes" id="UP000003835"/>
    </source>
</evidence>
<accession>B4VSJ1</accession>
<dbReference type="Proteomes" id="UP000003835">
    <property type="component" value="Unassembled WGS sequence"/>
</dbReference>
<name>B4VSJ1_9CYAN</name>
<evidence type="ECO:0000313" key="1">
    <source>
        <dbReference type="EMBL" id="EDX75046.1"/>
    </source>
</evidence>
<sequence>MYQISSDWRDKARELAGFWRRYITQEKQAI</sequence>
<protein>
    <submittedName>
        <fullName evidence="1">Uncharacterized protein</fullName>
    </submittedName>
</protein>
<proteinExistence type="predicted"/>
<keyword evidence="2" id="KW-1185">Reference proteome</keyword>